<keyword evidence="17" id="KW-1185">Reference proteome</keyword>
<evidence type="ECO:0000313" key="16">
    <source>
        <dbReference type="EMBL" id="GAA4018582.1"/>
    </source>
</evidence>
<evidence type="ECO:0000256" key="14">
    <source>
        <dbReference type="SAM" id="MobiDB-lite"/>
    </source>
</evidence>
<dbReference type="Pfam" id="PF01807">
    <property type="entry name" value="Zn_ribbon_DnaG"/>
    <property type="match status" value="1"/>
</dbReference>
<keyword evidence="11 12" id="KW-0804">Transcription</keyword>
<dbReference type="SUPFAM" id="SSF56731">
    <property type="entry name" value="DNA primase core"/>
    <property type="match status" value="1"/>
</dbReference>
<dbReference type="HAMAP" id="MF_00974">
    <property type="entry name" value="DNA_primase_DnaG"/>
    <property type="match status" value="1"/>
</dbReference>
<dbReference type="Gene3D" id="3.90.980.10">
    <property type="entry name" value="DNA primase, catalytic core, N-terminal domain"/>
    <property type="match status" value="1"/>
</dbReference>
<keyword evidence="4 12" id="KW-0548">Nucleotidyltransferase</keyword>
<keyword evidence="6 12" id="KW-0479">Metal-binding</keyword>
<keyword evidence="2 12" id="KW-0639">Primosome</keyword>
<dbReference type="CDD" id="cd03364">
    <property type="entry name" value="TOPRIM_DnaG_primases"/>
    <property type="match status" value="1"/>
</dbReference>
<protein>
    <recommendedName>
        <fullName evidence="12 13">DNA primase</fullName>
        <ecNumber evidence="12">2.7.7.101</ecNumber>
    </recommendedName>
</protein>
<comment type="function">
    <text evidence="12 13">RNA polymerase that catalyzes the synthesis of short RNA molecules used as primers for DNA polymerase during DNA replication.</text>
</comment>
<keyword evidence="3 12" id="KW-0808">Transferase</keyword>
<keyword evidence="7 12" id="KW-0863">Zinc-finger</keyword>
<dbReference type="Pfam" id="PF08275">
    <property type="entry name" value="DNAG_N"/>
    <property type="match status" value="1"/>
</dbReference>
<feature type="compositionally biased region" description="Basic and acidic residues" evidence="14">
    <location>
        <begin position="452"/>
        <end position="462"/>
    </location>
</feature>
<sequence length="618" mass="68154">MLTPAFLDELRARTTLSSVIAPHVKLTRAGREWKACCPFHNEKTPSFTVNDEKHFYHCFGCSAHGDAIRFLTDHLGLPFMDAVKELASAANLEVPAADPRSQERAKRQATLHDVMADAQAWFAEQLDGIDGAEARAYCQKRGIGAGAIKRFGIGFAPDRRNGLRKALERHGDARLVECGLLISIEDEPKKEPYDRFRGRLMIPIRDQRGRVIGFGGRILGAGEPKYLNSPETVLFDKGSSLYAIDRAGPASRQARRLIVVEGYMDVIGLDRAGIAEVVAPNGTALTERQLELLWRLDPSPILCFDGDKAGSKAAIRAATRALPMLGPERTLSFVTLPEGQDPDDLVTSGGREAVEALLGRPEPLVDRLWRHEVDSTPLATPEQRAGLKQRLLDHAAAIADRSLSQLYRDEWMDRFFALNRRERPAFEPRSPGQSPQRRGSWVRGKGFVPPEKPLEDATRQIGRESVGPQEARAIAAGLAAYPDLIAEEFDLLAALPFADPSAEALKQRLLDAALHDALDSQALQPILADERTASLLLEVQRGTNVIFSFNRSETDPARGRADLKLVIELLGAKREIAAALGAMEAEVLEREEAVTERLRLQLTLHDLNRKLVDLTSSD</sequence>
<comment type="cofactor">
    <cofactor evidence="12 13">
        <name>Zn(2+)</name>
        <dbReference type="ChEBI" id="CHEBI:29105"/>
    </cofactor>
    <text evidence="12 13">Binds 1 zinc ion per monomer.</text>
</comment>
<dbReference type="InterPro" id="IPR034151">
    <property type="entry name" value="TOPRIM_DnaG_bac"/>
</dbReference>
<comment type="caution">
    <text evidence="16">The sequence shown here is derived from an EMBL/GenBank/DDBJ whole genome shotgun (WGS) entry which is preliminary data.</text>
</comment>
<dbReference type="InterPro" id="IPR030846">
    <property type="entry name" value="DnaG_bac"/>
</dbReference>
<dbReference type="RefSeq" id="WP_344707043.1">
    <property type="nucleotide sequence ID" value="NZ_BAABBQ010000001.1"/>
</dbReference>
<comment type="similarity">
    <text evidence="12 13">Belongs to the DnaG primase family.</text>
</comment>
<dbReference type="PROSITE" id="PS50880">
    <property type="entry name" value="TOPRIM"/>
    <property type="match status" value="1"/>
</dbReference>
<keyword evidence="8 12" id="KW-0862">Zinc</keyword>
<dbReference type="PANTHER" id="PTHR30313">
    <property type="entry name" value="DNA PRIMASE"/>
    <property type="match status" value="1"/>
</dbReference>
<dbReference type="SMART" id="SM00493">
    <property type="entry name" value="TOPRIM"/>
    <property type="match status" value="1"/>
</dbReference>
<evidence type="ECO:0000256" key="13">
    <source>
        <dbReference type="PIRNR" id="PIRNR002811"/>
    </source>
</evidence>
<evidence type="ECO:0000256" key="4">
    <source>
        <dbReference type="ARBA" id="ARBA00022695"/>
    </source>
</evidence>
<evidence type="ECO:0000259" key="15">
    <source>
        <dbReference type="PROSITE" id="PS50880"/>
    </source>
</evidence>
<dbReference type="NCBIfam" id="TIGR01391">
    <property type="entry name" value="dnaG"/>
    <property type="match status" value="1"/>
</dbReference>
<evidence type="ECO:0000256" key="12">
    <source>
        <dbReference type="HAMAP-Rule" id="MF_00974"/>
    </source>
</evidence>
<accession>A0ABP7SZ01</accession>
<dbReference type="PANTHER" id="PTHR30313:SF2">
    <property type="entry name" value="DNA PRIMASE"/>
    <property type="match status" value="1"/>
</dbReference>
<name>A0ABP7SZ01_9SPHN</name>
<dbReference type="InterPro" id="IPR050219">
    <property type="entry name" value="DnaG_primase"/>
</dbReference>
<gene>
    <name evidence="12 16" type="primary">dnaG</name>
    <name evidence="16" type="ORF">GCM10022280_17640</name>
</gene>
<evidence type="ECO:0000256" key="7">
    <source>
        <dbReference type="ARBA" id="ARBA00022771"/>
    </source>
</evidence>
<evidence type="ECO:0000256" key="3">
    <source>
        <dbReference type="ARBA" id="ARBA00022679"/>
    </source>
</evidence>
<evidence type="ECO:0000256" key="10">
    <source>
        <dbReference type="ARBA" id="ARBA00023125"/>
    </source>
</evidence>
<evidence type="ECO:0000256" key="6">
    <source>
        <dbReference type="ARBA" id="ARBA00022723"/>
    </source>
</evidence>
<feature type="domain" description="Toprim" evidence="15">
    <location>
        <begin position="255"/>
        <end position="337"/>
    </location>
</feature>
<dbReference type="SMART" id="SM00400">
    <property type="entry name" value="ZnF_CHCC"/>
    <property type="match status" value="1"/>
</dbReference>
<evidence type="ECO:0000256" key="5">
    <source>
        <dbReference type="ARBA" id="ARBA00022705"/>
    </source>
</evidence>
<evidence type="ECO:0000256" key="8">
    <source>
        <dbReference type="ARBA" id="ARBA00022833"/>
    </source>
</evidence>
<proteinExistence type="inferred from homology"/>
<dbReference type="Pfam" id="PF13155">
    <property type="entry name" value="Toprim_2"/>
    <property type="match status" value="1"/>
</dbReference>
<dbReference type="InterPro" id="IPR006171">
    <property type="entry name" value="TOPRIM_dom"/>
</dbReference>
<keyword evidence="1 12" id="KW-0240">DNA-directed RNA polymerase</keyword>
<dbReference type="PIRSF" id="PIRSF002811">
    <property type="entry name" value="DnaG"/>
    <property type="match status" value="1"/>
</dbReference>
<dbReference type="Gene3D" id="3.40.1360.10">
    <property type="match status" value="1"/>
</dbReference>
<dbReference type="InterPro" id="IPR036977">
    <property type="entry name" value="DNA_primase_Znf_CHC2"/>
</dbReference>
<evidence type="ECO:0000256" key="1">
    <source>
        <dbReference type="ARBA" id="ARBA00022478"/>
    </source>
</evidence>
<dbReference type="InterPro" id="IPR006295">
    <property type="entry name" value="DNA_primase_DnaG"/>
</dbReference>
<comment type="catalytic activity">
    <reaction evidence="12">
        <text>ssDNA + n NTP = ssDNA/pppN(pN)n-1 hybrid + (n-1) diphosphate.</text>
        <dbReference type="EC" id="2.7.7.101"/>
    </reaction>
</comment>
<dbReference type="EC" id="2.7.7.101" evidence="12"/>
<dbReference type="EMBL" id="BAABBQ010000001">
    <property type="protein sequence ID" value="GAA4018582.1"/>
    <property type="molecule type" value="Genomic_DNA"/>
</dbReference>
<organism evidence="16 17">
    <name type="scientific">Sphingomonas swuensis</name>
    <dbReference type="NCBI Taxonomy" id="977800"/>
    <lineage>
        <taxon>Bacteria</taxon>
        <taxon>Pseudomonadati</taxon>
        <taxon>Pseudomonadota</taxon>
        <taxon>Alphaproteobacteria</taxon>
        <taxon>Sphingomonadales</taxon>
        <taxon>Sphingomonadaceae</taxon>
        <taxon>Sphingomonas</taxon>
    </lineage>
</organism>
<comment type="domain">
    <text evidence="12">Contains an N-terminal zinc-binding domain, a central core domain that contains the primase activity, and a C-terminal DnaB-binding domain.</text>
</comment>
<evidence type="ECO:0000313" key="17">
    <source>
        <dbReference type="Proteomes" id="UP001500235"/>
    </source>
</evidence>
<feature type="zinc finger region" description="CHC2-type" evidence="12">
    <location>
        <begin position="37"/>
        <end position="61"/>
    </location>
</feature>
<comment type="subunit">
    <text evidence="12">Monomer. Interacts with DnaB.</text>
</comment>
<dbReference type="InterPro" id="IPR002694">
    <property type="entry name" value="Znf_CHC2"/>
</dbReference>
<evidence type="ECO:0000256" key="2">
    <source>
        <dbReference type="ARBA" id="ARBA00022515"/>
    </source>
</evidence>
<reference evidence="17" key="1">
    <citation type="journal article" date="2019" name="Int. J. Syst. Evol. Microbiol.">
        <title>The Global Catalogue of Microorganisms (GCM) 10K type strain sequencing project: providing services to taxonomists for standard genome sequencing and annotation.</title>
        <authorList>
            <consortium name="The Broad Institute Genomics Platform"/>
            <consortium name="The Broad Institute Genome Sequencing Center for Infectious Disease"/>
            <person name="Wu L."/>
            <person name="Ma J."/>
        </authorList>
    </citation>
    <scope>NUCLEOTIDE SEQUENCE [LARGE SCALE GENOMIC DNA]</scope>
    <source>
        <strain evidence="17">JCM 17563</strain>
    </source>
</reference>
<evidence type="ECO:0000256" key="9">
    <source>
        <dbReference type="ARBA" id="ARBA00022842"/>
    </source>
</evidence>
<dbReference type="Gene3D" id="3.90.580.10">
    <property type="entry name" value="Zinc finger, CHC2-type domain"/>
    <property type="match status" value="1"/>
</dbReference>
<keyword evidence="10 12" id="KW-0238">DNA-binding</keyword>
<dbReference type="InterPro" id="IPR013264">
    <property type="entry name" value="DNAG_N"/>
</dbReference>
<dbReference type="SUPFAM" id="SSF57783">
    <property type="entry name" value="Zinc beta-ribbon"/>
    <property type="match status" value="1"/>
</dbReference>
<feature type="region of interest" description="Disordered" evidence="14">
    <location>
        <begin position="425"/>
        <end position="465"/>
    </location>
</feature>
<keyword evidence="5 12" id="KW-0235">DNA replication</keyword>
<keyword evidence="9" id="KW-0460">Magnesium</keyword>
<dbReference type="Proteomes" id="UP001500235">
    <property type="component" value="Unassembled WGS sequence"/>
</dbReference>
<dbReference type="InterPro" id="IPR037068">
    <property type="entry name" value="DNA_primase_core_N_sf"/>
</dbReference>
<evidence type="ECO:0000256" key="11">
    <source>
        <dbReference type="ARBA" id="ARBA00023163"/>
    </source>
</evidence>